<accession>A0ABX1RFA8</accession>
<proteinExistence type="predicted"/>
<protein>
    <submittedName>
        <fullName evidence="2">DUF1801 domain-containing protein</fullName>
    </submittedName>
</protein>
<dbReference type="RefSeq" id="WP_169395859.1">
    <property type="nucleotide sequence ID" value="NZ_BAAAJH010000013.1"/>
</dbReference>
<dbReference type="Gene3D" id="3.90.1150.200">
    <property type="match status" value="1"/>
</dbReference>
<sequence length="114" mass="12481">MNTDVTAYIARTKPWQAEVCNALRETVHSGLEVEEVPQYGKPHFVQEGRNIAVLHVAAAKVSFMVFDAGDVEPVPGLLRSLGSGDRKVVDIREGESADLPFIADLLRRTAGHNK</sequence>
<reference evidence="2 3" key="1">
    <citation type="submission" date="2020-04" db="EMBL/GenBank/DDBJ databases">
        <authorList>
            <person name="Klaysubun C."/>
            <person name="Duangmal K."/>
            <person name="Lipun K."/>
        </authorList>
    </citation>
    <scope>NUCLEOTIDE SEQUENCE [LARGE SCALE GENOMIC DNA]</scope>
    <source>
        <strain evidence="2 3">JCM 11839</strain>
    </source>
</reference>
<evidence type="ECO:0000313" key="2">
    <source>
        <dbReference type="EMBL" id="NMH77780.1"/>
    </source>
</evidence>
<evidence type="ECO:0000259" key="1">
    <source>
        <dbReference type="Pfam" id="PF08818"/>
    </source>
</evidence>
<feature type="domain" description="YdhG-like" evidence="1">
    <location>
        <begin position="17"/>
        <end position="108"/>
    </location>
</feature>
<organism evidence="2 3">
    <name type="scientific">Pseudonocardia xinjiangensis</name>
    <dbReference type="NCBI Taxonomy" id="75289"/>
    <lineage>
        <taxon>Bacteria</taxon>
        <taxon>Bacillati</taxon>
        <taxon>Actinomycetota</taxon>
        <taxon>Actinomycetes</taxon>
        <taxon>Pseudonocardiales</taxon>
        <taxon>Pseudonocardiaceae</taxon>
        <taxon>Pseudonocardia</taxon>
    </lineage>
</organism>
<dbReference type="SUPFAM" id="SSF159888">
    <property type="entry name" value="YdhG-like"/>
    <property type="match status" value="1"/>
</dbReference>
<gene>
    <name evidence="2" type="ORF">HF577_11885</name>
</gene>
<dbReference type="InterPro" id="IPR014922">
    <property type="entry name" value="YdhG-like"/>
</dbReference>
<evidence type="ECO:0000313" key="3">
    <source>
        <dbReference type="Proteomes" id="UP001296706"/>
    </source>
</evidence>
<dbReference type="Pfam" id="PF08818">
    <property type="entry name" value="DUF1801"/>
    <property type="match status" value="1"/>
</dbReference>
<comment type="caution">
    <text evidence="2">The sequence shown here is derived from an EMBL/GenBank/DDBJ whole genome shotgun (WGS) entry which is preliminary data.</text>
</comment>
<dbReference type="EMBL" id="JAAXKY010000030">
    <property type="protein sequence ID" value="NMH77780.1"/>
    <property type="molecule type" value="Genomic_DNA"/>
</dbReference>
<dbReference type="Proteomes" id="UP001296706">
    <property type="component" value="Unassembled WGS sequence"/>
</dbReference>
<name>A0ABX1RFA8_9PSEU</name>
<keyword evidence="3" id="KW-1185">Reference proteome</keyword>